<accession>A0A915PMT2</accession>
<dbReference type="Proteomes" id="UP000887581">
    <property type="component" value="Unplaced"/>
</dbReference>
<proteinExistence type="predicted"/>
<organism evidence="1 2">
    <name type="scientific">Setaria digitata</name>
    <dbReference type="NCBI Taxonomy" id="48799"/>
    <lineage>
        <taxon>Eukaryota</taxon>
        <taxon>Metazoa</taxon>
        <taxon>Ecdysozoa</taxon>
        <taxon>Nematoda</taxon>
        <taxon>Chromadorea</taxon>
        <taxon>Rhabditida</taxon>
        <taxon>Spirurina</taxon>
        <taxon>Spiruromorpha</taxon>
        <taxon>Filarioidea</taxon>
        <taxon>Setariidae</taxon>
        <taxon>Setaria</taxon>
    </lineage>
</organism>
<sequence length="233" mass="26485">MLFLTVLAFSSIYANYVFDNAMDSRQPTPPYRITLPLQQQELEVKWNYFGKIRRFTFKYENCCIYEELKKALHSYEPGFEGILTWKDSENDTVLLNSSNELNLALRYKSEDFLRLNTIADRPSNSQAANKSSNNDNPHKVVSVENLASNKETEIEADANHPSEEGRSKLLKQLVKKQGMWPIIIIGNYKRELEITSAAKNQKAEEETVETTTVIMVQPVVTTTPTAAIALSGK</sequence>
<evidence type="ECO:0000313" key="2">
    <source>
        <dbReference type="WBParaSite" id="sdigi.contig148.g5250.t1"/>
    </source>
</evidence>
<keyword evidence="1" id="KW-1185">Reference proteome</keyword>
<dbReference type="WBParaSite" id="sdigi.contig148.g5250.t1">
    <property type="protein sequence ID" value="sdigi.contig148.g5250.t1"/>
    <property type="gene ID" value="sdigi.contig148.g5250"/>
</dbReference>
<name>A0A915PMT2_9BILA</name>
<evidence type="ECO:0000313" key="1">
    <source>
        <dbReference type="Proteomes" id="UP000887581"/>
    </source>
</evidence>
<dbReference type="AlphaFoldDB" id="A0A915PMT2"/>
<protein>
    <submittedName>
        <fullName evidence="2">PB1 domain-containing protein</fullName>
    </submittedName>
</protein>
<reference evidence="2" key="1">
    <citation type="submission" date="2022-11" db="UniProtKB">
        <authorList>
            <consortium name="WormBaseParasite"/>
        </authorList>
    </citation>
    <scope>IDENTIFICATION</scope>
</reference>
<dbReference type="Gene3D" id="3.10.20.90">
    <property type="entry name" value="Phosphatidylinositol 3-kinase Catalytic Subunit, Chain A, domain 1"/>
    <property type="match status" value="1"/>
</dbReference>
<dbReference type="SUPFAM" id="SSF54277">
    <property type="entry name" value="CAD &amp; PB1 domains"/>
    <property type="match status" value="1"/>
</dbReference>